<dbReference type="AlphaFoldDB" id="A0A285TY57"/>
<accession>A0A285TY57</accession>
<evidence type="ECO:0000313" key="1">
    <source>
        <dbReference type="EMBL" id="SOC31124.1"/>
    </source>
</evidence>
<protein>
    <submittedName>
        <fullName evidence="1">Uncharacterized protein</fullName>
    </submittedName>
</protein>
<name>A0A285TY57_9PROT</name>
<dbReference type="Proteomes" id="UP000219068">
    <property type="component" value="Unassembled WGS sequence"/>
</dbReference>
<reference evidence="1 2" key="1">
    <citation type="submission" date="2017-08" db="EMBL/GenBank/DDBJ databases">
        <authorList>
            <person name="de Groot N.N."/>
        </authorList>
    </citation>
    <scope>NUCLEOTIDE SEQUENCE [LARGE SCALE GENOMIC DNA]</scope>
    <source>
        <strain evidence="1 2">USBA 78</strain>
    </source>
</reference>
<proteinExistence type="predicted"/>
<dbReference type="EMBL" id="OBMM01000013">
    <property type="protein sequence ID" value="SOC31124.1"/>
    <property type="molecule type" value="Genomic_DNA"/>
</dbReference>
<sequence>MVGCGAMFTKTSSAGTDASYLGCFTKWMLKVTTSPCHKRHLNRFCFSDPRFVGWLDYLLQSGWTIRVAQPRNFLVWSWTLENGRYADPVIILPTAGSLVRPVVMDKLFACLMARRMACGCAAGTINDFRDSWPVTDLFAIIGTQDQEAIADILSASLLEITQEVSVLARISEQPKLP</sequence>
<evidence type="ECO:0000313" key="2">
    <source>
        <dbReference type="Proteomes" id="UP000219068"/>
    </source>
</evidence>
<organism evidence="1 2">
    <name type="scientific">Thalassospira xiamenensis</name>
    <dbReference type="NCBI Taxonomy" id="220697"/>
    <lineage>
        <taxon>Bacteria</taxon>
        <taxon>Pseudomonadati</taxon>
        <taxon>Pseudomonadota</taxon>
        <taxon>Alphaproteobacteria</taxon>
        <taxon>Rhodospirillales</taxon>
        <taxon>Thalassospiraceae</taxon>
        <taxon>Thalassospira</taxon>
    </lineage>
</organism>
<gene>
    <name evidence="1" type="ORF">SAMN05428964_11319</name>
</gene>